<reference evidence="12" key="1">
    <citation type="journal article" date="2019" name="Int. J. Syst. Evol. Microbiol.">
        <title>The Global Catalogue of Microorganisms (GCM) 10K type strain sequencing project: providing services to taxonomists for standard genome sequencing and annotation.</title>
        <authorList>
            <consortium name="The Broad Institute Genomics Platform"/>
            <consortium name="The Broad Institute Genome Sequencing Center for Infectious Disease"/>
            <person name="Wu L."/>
            <person name="Ma J."/>
        </authorList>
    </citation>
    <scope>NUCLEOTIDE SEQUENCE [LARGE SCALE GENOMIC DNA]</scope>
    <source>
        <strain evidence="12">JCM 18952</strain>
    </source>
</reference>
<proteinExistence type="inferred from homology"/>
<dbReference type="InterPro" id="IPR029044">
    <property type="entry name" value="Nucleotide-diphossugar_trans"/>
</dbReference>
<comment type="similarity">
    <text evidence="8">Belongs to the glycosyltransferase 2 family. CrtQ subfamily.</text>
</comment>
<comment type="subcellular location">
    <subcellularLocation>
        <location evidence="1">Cell membrane</location>
    </subcellularLocation>
</comment>
<keyword evidence="5" id="KW-0472">Membrane</keyword>
<dbReference type="Pfam" id="PF00535">
    <property type="entry name" value="Glycos_transf_2"/>
    <property type="match status" value="1"/>
</dbReference>
<dbReference type="InterPro" id="IPR001173">
    <property type="entry name" value="Glyco_trans_2-like"/>
</dbReference>
<gene>
    <name evidence="11" type="ORF">GCM10025778_01100</name>
</gene>
<keyword evidence="12" id="KW-1185">Reference proteome</keyword>
<evidence type="ECO:0000256" key="8">
    <source>
        <dbReference type="ARBA" id="ARBA00038120"/>
    </source>
</evidence>
<dbReference type="RefSeq" id="WP_210100545.1">
    <property type="nucleotide sequence ID" value="NZ_BAABLK010000004.1"/>
</dbReference>
<organism evidence="11 12">
    <name type="scientific">Paeniglutamicibacter antarcticus</name>
    <dbReference type="NCBI Taxonomy" id="494023"/>
    <lineage>
        <taxon>Bacteria</taxon>
        <taxon>Bacillati</taxon>
        <taxon>Actinomycetota</taxon>
        <taxon>Actinomycetes</taxon>
        <taxon>Micrococcales</taxon>
        <taxon>Micrococcaceae</taxon>
        <taxon>Paeniglutamicibacter</taxon>
    </lineage>
</organism>
<sequence length="253" mass="27172">MDDALGAVVVVVPVRNEEKLLGLCLDHVRLAMEQLHRARPQITVNLTVVLDQCQDSSALVAASHAARDKRITVISVDFGSVGSSRASGIENALAALSSCVPPDRSLHETWIACTDADTQVPAHWLTRTVELAESGHDAVTGTVEPDRNELGETLFAAWRREHRSHEGHNHVHGANLGFRASEYRAVGGFPPVPVDEDVLLVDRLRAHGARILATGQLHAITSGRIQGRVGTGFAAYLHSLDTGTSTQTGRPNS</sequence>
<keyword evidence="3" id="KW-0328">Glycosyltransferase</keyword>
<protein>
    <recommendedName>
        <fullName evidence="9">4,4'-diaponeurosporenoate glycosyltransferase</fullName>
    </recommendedName>
</protein>
<dbReference type="Gene3D" id="3.90.550.10">
    <property type="entry name" value="Spore Coat Polysaccharide Biosynthesis Protein SpsA, Chain A"/>
    <property type="match status" value="1"/>
</dbReference>
<comment type="function">
    <text evidence="6">Catalyzes the glycosylation of 4,4'-diaponeurosporenoate, i.e. the esterification of glucose at the C1'' position with the carboxyl group of 4,4'-diaponeurosporenic acid, to form glycosyl-4,4'-diaponeurosporenoate. This is a step in the biosynthesis of staphyloxanthin, an orange pigment present in most staphylococci strains.</text>
</comment>
<evidence type="ECO:0000256" key="6">
    <source>
        <dbReference type="ARBA" id="ARBA00037281"/>
    </source>
</evidence>
<evidence type="ECO:0000256" key="4">
    <source>
        <dbReference type="ARBA" id="ARBA00022679"/>
    </source>
</evidence>
<evidence type="ECO:0000256" key="9">
    <source>
        <dbReference type="ARBA" id="ARBA00040345"/>
    </source>
</evidence>
<name>A0ABP9TKQ5_9MICC</name>
<dbReference type="EMBL" id="BAABLK010000004">
    <property type="protein sequence ID" value="GAA5225580.1"/>
    <property type="molecule type" value="Genomic_DNA"/>
</dbReference>
<keyword evidence="4" id="KW-0808">Transferase</keyword>
<evidence type="ECO:0000256" key="7">
    <source>
        <dbReference type="ARBA" id="ARBA00037904"/>
    </source>
</evidence>
<evidence type="ECO:0000256" key="1">
    <source>
        <dbReference type="ARBA" id="ARBA00004236"/>
    </source>
</evidence>
<comment type="caution">
    <text evidence="11">The sequence shown here is derived from an EMBL/GenBank/DDBJ whole genome shotgun (WGS) entry which is preliminary data.</text>
</comment>
<evidence type="ECO:0000256" key="5">
    <source>
        <dbReference type="ARBA" id="ARBA00023136"/>
    </source>
</evidence>
<dbReference type="PANTHER" id="PTHR43646">
    <property type="entry name" value="GLYCOSYLTRANSFERASE"/>
    <property type="match status" value="1"/>
</dbReference>
<feature type="domain" description="Glycosyltransferase 2-like" evidence="10">
    <location>
        <begin position="10"/>
        <end position="169"/>
    </location>
</feature>
<dbReference type="PANTHER" id="PTHR43646:SF2">
    <property type="entry name" value="GLYCOSYLTRANSFERASE 2-LIKE DOMAIN-CONTAINING PROTEIN"/>
    <property type="match status" value="1"/>
</dbReference>
<evidence type="ECO:0000256" key="3">
    <source>
        <dbReference type="ARBA" id="ARBA00022676"/>
    </source>
</evidence>
<keyword evidence="2" id="KW-1003">Cell membrane</keyword>
<dbReference type="Proteomes" id="UP001501257">
    <property type="component" value="Unassembled WGS sequence"/>
</dbReference>
<evidence type="ECO:0000259" key="10">
    <source>
        <dbReference type="Pfam" id="PF00535"/>
    </source>
</evidence>
<dbReference type="SUPFAM" id="SSF53448">
    <property type="entry name" value="Nucleotide-diphospho-sugar transferases"/>
    <property type="match status" value="1"/>
</dbReference>
<evidence type="ECO:0000313" key="12">
    <source>
        <dbReference type="Proteomes" id="UP001501257"/>
    </source>
</evidence>
<evidence type="ECO:0000313" key="11">
    <source>
        <dbReference type="EMBL" id="GAA5225580.1"/>
    </source>
</evidence>
<comment type="pathway">
    <text evidence="7">Carotenoid biosynthesis; staphyloxanthin biosynthesis; staphyloxanthin from farnesyl diphosphate: step 4/5.</text>
</comment>
<accession>A0ABP9TKQ5</accession>
<evidence type="ECO:0000256" key="2">
    <source>
        <dbReference type="ARBA" id="ARBA00022475"/>
    </source>
</evidence>